<sequence length="175" mass="19372">MASSDPPNTPSCPVDHCPIPVDIAIKSSDGRTFGAHAKNLEWFTEGFPLVDSVISTVQEPVELTEDGDVLALLLTFTHNLPAPDLTGRSIDAVMGLADAADKYGVHYALVACRKAMRSLSEDSECNALRIVKYKASHNDLEDIDYIAPRTMNFSIVHVLEFFGEDHAKPFWRWVR</sequence>
<dbReference type="Proteomes" id="UP001383192">
    <property type="component" value="Unassembled WGS sequence"/>
</dbReference>
<protein>
    <recommendedName>
        <fullName evidence="4">BTB domain-containing protein</fullName>
    </recommendedName>
</protein>
<gene>
    <name evidence="2" type="ORF">VNI00_010416</name>
    <name evidence="1" type="ORF">VNI00_014454</name>
</gene>
<reference evidence="1 3" key="1">
    <citation type="submission" date="2024-01" db="EMBL/GenBank/DDBJ databases">
        <title>A draft genome for a cacao thread blight-causing isolate of Paramarasmius palmivorus.</title>
        <authorList>
            <person name="Baruah I.K."/>
            <person name="Bukari Y."/>
            <person name="Amoako-Attah I."/>
            <person name="Meinhardt L.W."/>
            <person name="Bailey B.A."/>
            <person name="Cohen S.P."/>
        </authorList>
    </citation>
    <scope>NUCLEOTIDE SEQUENCE [LARGE SCALE GENOMIC DNA]</scope>
    <source>
        <strain evidence="1 3">GH-12</strain>
    </source>
</reference>
<evidence type="ECO:0008006" key="4">
    <source>
        <dbReference type="Google" id="ProtNLM"/>
    </source>
</evidence>
<evidence type="ECO:0000313" key="1">
    <source>
        <dbReference type="EMBL" id="KAK7029577.1"/>
    </source>
</evidence>
<proteinExistence type="predicted"/>
<evidence type="ECO:0000313" key="3">
    <source>
        <dbReference type="Proteomes" id="UP001383192"/>
    </source>
</evidence>
<dbReference type="EMBL" id="JAYKXP010000081">
    <property type="protein sequence ID" value="KAK7029577.1"/>
    <property type="molecule type" value="Genomic_DNA"/>
</dbReference>
<comment type="caution">
    <text evidence="1">The sequence shown here is derived from an EMBL/GenBank/DDBJ whole genome shotgun (WGS) entry which is preliminary data.</text>
</comment>
<evidence type="ECO:0000313" key="2">
    <source>
        <dbReference type="EMBL" id="KAK7039024.1"/>
    </source>
</evidence>
<accession>A0AAW0BS46</accession>
<dbReference type="EMBL" id="JAYKXP010000041">
    <property type="protein sequence ID" value="KAK7039024.1"/>
    <property type="molecule type" value="Genomic_DNA"/>
</dbReference>
<keyword evidence="3" id="KW-1185">Reference proteome</keyword>
<organism evidence="1 3">
    <name type="scientific">Paramarasmius palmivorus</name>
    <dbReference type="NCBI Taxonomy" id="297713"/>
    <lineage>
        <taxon>Eukaryota</taxon>
        <taxon>Fungi</taxon>
        <taxon>Dikarya</taxon>
        <taxon>Basidiomycota</taxon>
        <taxon>Agaricomycotina</taxon>
        <taxon>Agaricomycetes</taxon>
        <taxon>Agaricomycetidae</taxon>
        <taxon>Agaricales</taxon>
        <taxon>Marasmiineae</taxon>
        <taxon>Marasmiaceae</taxon>
        <taxon>Paramarasmius</taxon>
    </lineage>
</organism>
<name>A0AAW0BS46_9AGAR</name>
<dbReference type="AlphaFoldDB" id="A0AAW0BS46"/>